<evidence type="ECO:0000256" key="1">
    <source>
        <dbReference type="SAM" id="Phobius"/>
    </source>
</evidence>
<keyword evidence="1" id="KW-1133">Transmembrane helix</keyword>
<protein>
    <recommendedName>
        <fullName evidence="4">Natural resistance-associated macrophage protein</fullName>
    </recommendedName>
</protein>
<reference evidence="3" key="1">
    <citation type="submission" date="2017-01" db="EMBL/GenBank/DDBJ databases">
        <authorList>
            <person name="Varghese N."/>
            <person name="Submissions S."/>
        </authorList>
    </citation>
    <scope>NUCLEOTIDE SEQUENCE [LARGE SCALE GENOMIC DNA]</scope>
    <source>
        <strain evidence="3">DSM 15366</strain>
    </source>
</reference>
<sequence>MTTENISFLGKFKKRLKDFGPAFFIIGYVVGTGSVTSMVVSGAKYGLNLSWALWWF</sequence>
<dbReference type="RefSeq" id="WP_159439021.1">
    <property type="nucleotide sequence ID" value="NZ_FTMA01000004.1"/>
</dbReference>
<organism evidence="2 3">
    <name type="scientific">Maribacter ulvicola</name>
    <dbReference type="NCBI Taxonomy" id="228959"/>
    <lineage>
        <taxon>Bacteria</taxon>
        <taxon>Pseudomonadati</taxon>
        <taxon>Bacteroidota</taxon>
        <taxon>Flavobacteriia</taxon>
        <taxon>Flavobacteriales</taxon>
        <taxon>Flavobacteriaceae</taxon>
        <taxon>Maribacter</taxon>
    </lineage>
</organism>
<gene>
    <name evidence="2" type="ORF">SAMN05421797_104151</name>
</gene>
<accession>A0A1N6WMS8</accession>
<proteinExistence type="predicted"/>
<keyword evidence="1" id="KW-0472">Membrane</keyword>
<evidence type="ECO:0008006" key="4">
    <source>
        <dbReference type="Google" id="ProtNLM"/>
    </source>
</evidence>
<feature type="transmembrane region" description="Helical" evidence="1">
    <location>
        <begin position="21"/>
        <end position="47"/>
    </location>
</feature>
<dbReference type="Proteomes" id="UP000186953">
    <property type="component" value="Unassembled WGS sequence"/>
</dbReference>
<dbReference type="STRING" id="228959.SAMN05421797_104151"/>
<dbReference type="AlphaFoldDB" id="A0A1N6WMS8"/>
<keyword evidence="3" id="KW-1185">Reference proteome</keyword>
<evidence type="ECO:0000313" key="3">
    <source>
        <dbReference type="Proteomes" id="UP000186953"/>
    </source>
</evidence>
<name>A0A1N6WMS8_9FLAO</name>
<evidence type="ECO:0000313" key="2">
    <source>
        <dbReference type="EMBL" id="SIQ91318.1"/>
    </source>
</evidence>
<keyword evidence="1" id="KW-0812">Transmembrane</keyword>
<dbReference type="EMBL" id="FTMA01000004">
    <property type="protein sequence ID" value="SIQ91318.1"/>
    <property type="molecule type" value="Genomic_DNA"/>
</dbReference>